<evidence type="ECO:0000313" key="4">
    <source>
        <dbReference type="Proteomes" id="UP000034565"/>
    </source>
</evidence>
<feature type="domain" description="PIN" evidence="2">
    <location>
        <begin position="5"/>
        <end position="129"/>
    </location>
</feature>
<protein>
    <recommendedName>
        <fullName evidence="2">PIN domain-containing protein</fullName>
    </recommendedName>
</protein>
<dbReference type="PANTHER" id="PTHR35901:SF1">
    <property type="entry name" value="EXONUCLEASE VAPC9"/>
    <property type="match status" value="1"/>
</dbReference>
<gene>
    <name evidence="3" type="ORF">UX92_C0012G0009</name>
</gene>
<sequence length="141" mass="16013">MPKRIVIDTSVVLKWVPSSGENGVDEAREIYRKMKLGQLELLAPVYLLVECLNILVFKKKLQLGEAIETVDRFRKSGIDFVELKVAGIDQLCRLVKKYNISPYDAQFLVVANNCDCQLVTADRKFVEKCKLATSLVDFSEQ</sequence>
<dbReference type="SUPFAM" id="SSF88723">
    <property type="entry name" value="PIN domain-like"/>
    <property type="match status" value="1"/>
</dbReference>
<dbReference type="CDD" id="cd09873">
    <property type="entry name" value="PIN_Pae0151-like"/>
    <property type="match status" value="1"/>
</dbReference>
<name>A0A0G1SJT4_9BACT</name>
<dbReference type="InterPro" id="IPR002716">
    <property type="entry name" value="PIN_dom"/>
</dbReference>
<keyword evidence="1" id="KW-0460">Magnesium</keyword>
<dbReference type="InterPro" id="IPR029060">
    <property type="entry name" value="PIN-like_dom_sf"/>
</dbReference>
<dbReference type="EMBL" id="LCOA01000012">
    <property type="protein sequence ID" value="KKU69666.1"/>
    <property type="molecule type" value="Genomic_DNA"/>
</dbReference>
<comment type="caution">
    <text evidence="3">The sequence shown here is derived from an EMBL/GenBank/DDBJ whole genome shotgun (WGS) entry which is preliminary data.</text>
</comment>
<evidence type="ECO:0000313" key="3">
    <source>
        <dbReference type="EMBL" id="KKU69666.1"/>
    </source>
</evidence>
<organism evidence="3 4">
    <name type="scientific">Candidatus Amesbacteria bacterium GW2011_GWA1_47_20</name>
    <dbReference type="NCBI Taxonomy" id="1618354"/>
    <lineage>
        <taxon>Bacteria</taxon>
        <taxon>Candidatus Amesiibacteriota</taxon>
    </lineage>
</organism>
<dbReference type="AlphaFoldDB" id="A0A0G1SJT4"/>
<accession>A0A0G1SJT4</accession>
<dbReference type="Proteomes" id="UP000034565">
    <property type="component" value="Unassembled WGS sequence"/>
</dbReference>
<evidence type="ECO:0000259" key="2">
    <source>
        <dbReference type="Pfam" id="PF01850"/>
    </source>
</evidence>
<dbReference type="InterPro" id="IPR051619">
    <property type="entry name" value="TypeII_TA_RNase_PINc/VapC"/>
</dbReference>
<reference evidence="3 4" key="1">
    <citation type="journal article" date="2015" name="Nature">
        <title>rRNA introns, odd ribosomes, and small enigmatic genomes across a large radiation of phyla.</title>
        <authorList>
            <person name="Brown C.T."/>
            <person name="Hug L.A."/>
            <person name="Thomas B.C."/>
            <person name="Sharon I."/>
            <person name="Castelle C.J."/>
            <person name="Singh A."/>
            <person name="Wilkins M.J."/>
            <person name="Williams K.H."/>
            <person name="Banfield J.F."/>
        </authorList>
    </citation>
    <scope>NUCLEOTIDE SEQUENCE [LARGE SCALE GENOMIC DNA]</scope>
</reference>
<evidence type="ECO:0000256" key="1">
    <source>
        <dbReference type="ARBA" id="ARBA00022842"/>
    </source>
</evidence>
<dbReference type="Pfam" id="PF01850">
    <property type="entry name" value="PIN"/>
    <property type="match status" value="1"/>
</dbReference>
<dbReference type="Gene3D" id="3.40.50.1010">
    <property type="entry name" value="5'-nuclease"/>
    <property type="match status" value="1"/>
</dbReference>
<proteinExistence type="predicted"/>
<dbReference type="InterPro" id="IPR044153">
    <property type="entry name" value="PIN_Pae0151-like"/>
</dbReference>
<dbReference type="PANTHER" id="PTHR35901">
    <property type="entry name" value="RIBONUCLEASE VAPC3"/>
    <property type="match status" value="1"/>
</dbReference>